<dbReference type="EMBL" id="CP034550">
    <property type="protein sequence ID" value="QFZ24511.1"/>
    <property type="molecule type" value="Genomic_DNA"/>
</dbReference>
<dbReference type="InterPro" id="IPR011051">
    <property type="entry name" value="RmlC_Cupin_sf"/>
</dbReference>
<dbReference type="AlphaFoldDB" id="A0A5Q0HEB3"/>
<dbReference type="PANTHER" id="PTHR21047:SF2">
    <property type="entry name" value="THYMIDINE DIPHOSPHO-4-KETO-RHAMNOSE 3,5-EPIMERASE"/>
    <property type="match status" value="1"/>
</dbReference>
<dbReference type="SUPFAM" id="SSF51182">
    <property type="entry name" value="RmlC-like cupins"/>
    <property type="match status" value="1"/>
</dbReference>
<dbReference type="KEGG" id="ssyi:EKG83_26445"/>
<dbReference type="InterPro" id="IPR014710">
    <property type="entry name" value="RmlC-like_jellyroll"/>
</dbReference>
<organism evidence="2 3">
    <name type="scientific">Saccharothrix syringae</name>
    <name type="common">Nocardiopsis syringae</name>
    <dbReference type="NCBI Taxonomy" id="103733"/>
    <lineage>
        <taxon>Bacteria</taxon>
        <taxon>Bacillati</taxon>
        <taxon>Actinomycetota</taxon>
        <taxon>Actinomycetes</taxon>
        <taxon>Pseudonocardiales</taxon>
        <taxon>Pseudonocardiaceae</taxon>
        <taxon>Saccharothrix</taxon>
    </lineage>
</organism>
<evidence type="ECO:0000256" key="1">
    <source>
        <dbReference type="ARBA" id="ARBA00010154"/>
    </source>
</evidence>
<dbReference type="Gene3D" id="2.60.120.10">
    <property type="entry name" value="Jelly Rolls"/>
    <property type="match status" value="1"/>
</dbReference>
<dbReference type="GO" id="GO:0005829">
    <property type="term" value="C:cytosol"/>
    <property type="evidence" value="ECO:0007669"/>
    <property type="project" value="TreeGrafter"/>
</dbReference>
<protein>
    <submittedName>
        <fullName evidence="2">dTDP-4-keto-6-deoxy-D-glucose epimerase</fullName>
    </submittedName>
</protein>
<proteinExistence type="inferred from homology"/>
<dbReference type="InterPro" id="IPR000888">
    <property type="entry name" value="RmlC-like"/>
</dbReference>
<gene>
    <name evidence="2" type="ORF">EKG83_26445</name>
</gene>
<dbReference type="PANTHER" id="PTHR21047">
    <property type="entry name" value="DTDP-6-DEOXY-D-GLUCOSE-3,5 EPIMERASE"/>
    <property type="match status" value="1"/>
</dbReference>
<name>A0A5Q0HEB3_SACSY</name>
<evidence type="ECO:0000313" key="2">
    <source>
        <dbReference type="EMBL" id="QFZ24511.1"/>
    </source>
</evidence>
<dbReference type="Proteomes" id="UP000325787">
    <property type="component" value="Chromosome"/>
</dbReference>
<accession>A0A5Q0HEB3</accession>
<dbReference type="GO" id="GO:0019305">
    <property type="term" value="P:dTDP-rhamnose biosynthetic process"/>
    <property type="evidence" value="ECO:0007669"/>
    <property type="project" value="TreeGrafter"/>
</dbReference>
<keyword evidence="3" id="KW-1185">Reference proteome</keyword>
<dbReference type="Pfam" id="PF00908">
    <property type="entry name" value="dTDP_sugar_isom"/>
    <property type="match status" value="1"/>
</dbReference>
<dbReference type="OrthoDB" id="9800680at2"/>
<comment type="similarity">
    <text evidence="1">Belongs to the dTDP-4-dehydrorhamnose 3,5-epimerase family.</text>
</comment>
<sequence length="192" mass="20415">MDPWGPVDARWLSTASHRDTRGVLHAWFDGEAVRRATGREVTVTRANATVSRRGALRGIKYSLATAKYVTCLRGAVFDVVVDLRVGSPGFGRWRGRRLDGDTPGALYLGAGLGHACLALGDDTVVAYLLGGPAGTASDVAEAERTVHPFARELGIAWPSSPRPILSERDACAPGLHAARDSGLLPVHHRSTA</sequence>
<reference evidence="3" key="1">
    <citation type="journal article" date="2021" name="Curr. Microbiol.">
        <title>Complete genome of nocamycin-producing strain Saccharothrix syringae NRRL B-16468 reveals the biosynthetic potential for secondary metabolites.</title>
        <authorList>
            <person name="Mo X."/>
            <person name="Yang S."/>
        </authorList>
    </citation>
    <scope>NUCLEOTIDE SEQUENCE [LARGE SCALE GENOMIC DNA]</scope>
    <source>
        <strain evidence="3">ATCC 51364 / DSM 43886 / JCM 6844 / KCTC 9398 / NBRC 14523 / NRRL B-16468 / INA 2240</strain>
    </source>
</reference>
<dbReference type="GO" id="GO:0000271">
    <property type="term" value="P:polysaccharide biosynthetic process"/>
    <property type="evidence" value="ECO:0007669"/>
    <property type="project" value="TreeGrafter"/>
</dbReference>
<dbReference type="GO" id="GO:0008830">
    <property type="term" value="F:dTDP-4-dehydrorhamnose 3,5-epimerase activity"/>
    <property type="evidence" value="ECO:0007669"/>
    <property type="project" value="InterPro"/>
</dbReference>
<evidence type="ECO:0000313" key="3">
    <source>
        <dbReference type="Proteomes" id="UP000325787"/>
    </source>
</evidence>